<evidence type="ECO:0000313" key="6">
    <source>
        <dbReference type="EMBL" id="KAK7500261.1"/>
    </source>
</evidence>
<dbReference type="PANTHER" id="PTHR15427">
    <property type="entry name" value="EMILIN ELASTIN MICROFIBRIL INTERFACE-LOCATED PROTEIN ELASTIN MICROFIBRIL INTERFACER"/>
    <property type="match status" value="1"/>
</dbReference>
<dbReference type="InterPro" id="IPR008983">
    <property type="entry name" value="Tumour_necrosis_fac-like_dom"/>
</dbReference>
<feature type="chain" id="PRO_5044815586" description="C1q domain-containing protein" evidence="4">
    <location>
        <begin position="21"/>
        <end position="216"/>
    </location>
</feature>
<feature type="domain" description="C1q" evidence="5">
    <location>
        <begin position="74"/>
        <end position="216"/>
    </location>
</feature>
<dbReference type="PRINTS" id="PR00007">
    <property type="entry name" value="COMPLEMNTC1Q"/>
</dbReference>
<dbReference type="Proteomes" id="UP001519460">
    <property type="component" value="Unassembled WGS sequence"/>
</dbReference>
<evidence type="ECO:0000256" key="1">
    <source>
        <dbReference type="ARBA" id="ARBA00004613"/>
    </source>
</evidence>
<keyword evidence="7" id="KW-1185">Reference proteome</keyword>
<evidence type="ECO:0000256" key="3">
    <source>
        <dbReference type="SAM" id="Coils"/>
    </source>
</evidence>
<dbReference type="EMBL" id="JACVVK020000038">
    <property type="protein sequence ID" value="KAK7500261.1"/>
    <property type="molecule type" value="Genomic_DNA"/>
</dbReference>
<organism evidence="6 7">
    <name type="scientific">Batillaria attramentaria</name>
    <dbReference type="NCBI Taxonomy" id="370345"/>
    <lineage>
        <taxon>Eukaryota</taxon>
        <taxon>Metazoa</taxon>
        <taxon>Spiralia</taxon>
        <taxon>Lophotrochozoa</taxon>
        <taxon>Mollusca</taxon>
        <taxon>Gastropoda</taxon>
        <taxon>Caenogastropoda</taxon>
        <taxon>Sorbeoconcha</taxon>
        <taxon>Cerithioidea</taxon>
        <taxon>Batillariidae</taxon>
        <taxon>Batillaria</taxon>
    </lineage>
</organism>
<keyword evidence="3" id="KW-0175">Coiled coil</keyword>
<dbReference type="SUPFAM" id="SSF49842">
    <property type="entry name" value="TNF-like"/>
    <property type="match status" value="1"/>
</dbReference>
<comment type="caution">
    <text evidence="6">The sequence shown here is derived from an EMBL/GenBank/DDBJ whole genome shotgun (WGS) entry which is preliminary data.</text>
</comment>
<reference evidence="6 7" key="1">
    <citation type="journal article" date="2023" name="Sci. Data">
        <title>Genome assembly of the Korean intertidal mud-creeper Batillaria attramentaria.</title>
        <authorList>
            <person name="Patra A.K."/>
            <person name="Ho P.T."/>
            <person name="Jun S."/>
            <person name="Lee S.J."/>
            <person name="Kim Y."/>
            <person name="Won Y.J."/>
        </authorList>
    </citation>
    <scope>NUCLEOTIDE SEQUENCE [LARGE SCALE GENOMIC DNA]</scope>
    <source>
        <strain evidence="6">Wonlab-2016</strain>
    </source>
</reference>
<keyword evidence="4" id="KW-0732">Signal</keyword>
<dbReference type="Gene3D" id="2.60.120.40">
    <property type="match status" value="1"/>
</dbReference>
<dbReference type="PROSITE" id="PS50871">
    <property type="entry name" value="C1Q"/>
    <property type="match status" value="1"/>
</dbReference>
<keyword evidence="2" id="KW-0964">Secreted</keyword>
<comment type="subcellular location">
    <subcellularLocation>
        <location evidence="1">Secreted</location>
    </subcellularLocation>
</comment>
<proteinExistence type="predicted"/>
<dbReference type="AlphaFoldDB" id="A0ABD0LL34"/>
<evidence type="ECO:0000313" key="7">
    <source>
        <dbReference type="Proteomes" id="UP001519460"/>
    </source>
</evidence>
<accession>A0ABD0LL34</accession>
<dbReference type="SMART" id="SM00110">
    <property type="entry name" value="C1Q"/>
    <property type="match status" value="1"/>
</dbReference>
<dbReference type="InterPro" id="IPR050392">
    <property type="entry name" value="Collagen/C1q_domain"/>
</dbReference>
<evidence type="ECO:0000256" key="2">
    <source>
        <dbReference type="ARBA" id="ARBA00022525"/>
    </source>
</evidence>
<protein>
    <recommendedName>
        <fullName evidence="5">C1q domain-containing protein</fullName>
    </recommendedName>
</protein>
<gene>
    <name evidence="6" type="ORF">BaRGS_00008484</name>
</gene>
<sequence>MEVIPILLLVVTSALSAVNAINVRKRSDDTSPLETVVMQLTTDLNKLQAQLTAQNQLQTQLESEVTALKARLAKQEQHAAFLAQFTSSGTNSTTPATGPFVYNHVIFNDGDAYDPKLGVFTAPYAGVYIFTTQFYTHGTQQSRPVVDMLLNGKYIIRMAFDSESASPGYEQDSHATSITVKLRAGDRVWVASAYHSEFFVYGSVHTFFSGALLFAE</sequence>
<evidence type="ECO:0000256" key="4">
    <source>
        <dbReference type="SAM" id="SignalP"/>
    </source>
</evidence>
<dbReference type="GO" id="GO:0005581">
    <property type="term" value="C:collagen trimer"/>
    <property type="evidence" value="ECO:0007669"/>
    <property type="project" value="UniProtKB-KW"/>
</dbReference>
<evidence type="ECO:0000259" key="5">
    <source>
        <dbReference type="PROSITE" id="PS50871"/>
    </source>
</evidence>
<dbReference type="InterPro" id="IPR001073">
    <property type="entry name" value="C1q_dom"/>
</dbReference>
<name>A0ABD0LL34_9CAEN</name>
<dbReference type="PANTHER" id="PTHR15427:SF33">
    <property type="entry name" value="COLLAGEN IV NC1 DOMAIN-CONTAINING PROTEIN"/>
    <property type="match status" value="1"/>
</dbReference>
<feature type="coiled-coil region" evidence="3">
    <location>
        <begin position="37"/>
        <end position="78"/>
    </location>
</feature>
<feature type="signal peptide" evidence="4">
    <location>
        <begin position="1"/>
        <end position="20"/>
    </location>
</feature>
<dbReference type="Pfam" id="PF00386">
    <property type="entry name" value="C1q"/>
    <property type="match status" value="1"/>
</dbReference>